<proteinExistence type="predicted"/>
<evidence type="ECO:0000313" key="1">
    <source>
        <dbReference type="EMBL" id="CAO87518.1"/>
    </source>
</evidence>
<dbReference type="AlphaFoldDB" id="A8YIP2"/>
<accession>A8YIP2</accession>
<sequence>MSLIPFFFIRVTTNAGLATIRAWMSVMDLEIWYERGTIPLNALSTKVLKCQPLRGSGGKSLDFFPEN</sequence>
<dbReference type="EMBL" id="AM778948">
    <property type="protein sequence ID" value="CAO87518.1"/>
    <property type="molecule type" value="Genomic_DNA"/>
</dbReference>
<protein>
    <submittedName>
        <fullName evidence="1">Similarity. Hypothetical start</fullName>
    </submittedName>
</protein>
<gene>
    <name evidence="1" type="ORF">IPF_6224</name>
</gene>
<name>A8YIP2_MICA7</name>
<reference evidence="1" key="1">
    <citation type="submission" date="2007-08" db="EMBL/GenBank/DDBJ databases">
        <authorList>
            <person name="Frangeul L."/>
        </authorList>
    </citation>
    <scope>NUCLEOTIDE SEQUENCE</scope>
    <source>
        <strain evidence="1">PCC 7806</strain>
    </source>
</reference>
<organism evidence="1">
    <name type="scientific">Microcystis aeruginosa (strain PCC 7806)</name>
    <dbReference type="NCBI Taxonomy" id="267872"/>
    <lineage>
        <taxon>Bacteria</taxon>
        <taxon>Bacillati</taxon>
        <taxon>Cyanobacteriota</taxon>
        <taxon>Cyanophyceae</taxon>
        <taxon>Oscillatoriophycideae</taxon>
        <taxon>Chroococcales</taxon>
        <taxon>Microcystaceae</taxon>
        <taxon>Microcystis</taxon>
    </lineage>
</organism>